<dbReference type="SUPFAM" id="SSF51126">
    <property type="entry name" value="Pectin lyase-like"/>
    <property type="match status" value="1"/>
</dbReference>
<evidence type="ECO:0000313" key="4">
    <source>
        <dbReference type="Proteomes" id="UP000198418"/>
    </source>
</evidence>
<dbReference type="OrthoDB" id="223957at2"/>
<dbReference type="InterPro" id="IPR013783">
    <property type="entry name" value="Ig-like_fold"/>
</dbReference>
<organism evidence="3 4">
    <name type="scientific">Rhodoblastus acidophilus</name>
    <name type="common">Rhodopseudomonas acidophila</name>
    <dbReference type="NCBI Taxonomy" id="1074"/>
    <lineage>
        <taxon>Bacteria</taxon>
        <taxon>Pseudomonadati</taxon>
        <taxon>Pseudomonadota</taxon>
        <taxon>Alphaproteobacteria</taxon>
        <taxon>Hyphomicrobiales</taxon>
        <taxon>Rhodoblastaceae</taxon>
        <taxon>Rhodoblastus</taxon>
    </lineage>
</organism>
<feature type="domain" description="Bacterial Ig-like" evidence="2">
    <location>
        <begin position="315"/>
        <end position="377"/>
    </location>
</feature>
<sequence>MATSTTLFPDASNTGVQPGVALKASGPLVINTAGAVISGLDISGGVFINAPNVTLVNCKVSSNSFAVVQIKQGVTGVTVQNCSIDGLSGGGQGITGGGSFIGNNIVNCADGINVSGNNTVIKDNYIHQMAGTSDSHFDSVQIDGGIKNVTVEHNSLINEHGQTSALMLDNYWGPIDNVKIDNNLLVGGGYTTYLNEVAQGQPGGGKMTNVSYTNNHIGAGQFGEMDLRTELGDKPAISGNVSDGAALARALNTSGNATAPTPPMPTGTTTPGTGTTTPDTHTGGTSQNDPTPTTPPTKAVVEITNASESHWSHTATIKGVADAGAQVKLFDGKTAVGSVKADSTGHWTFKSGMLSDTVHKFTAQEVDSAGHVAGTSSGAAIIGSSGHNTLSSTSGNDVFVGNGHPDSFVFAANFGHDVIKDFVATGAGHDTIQLAASEFANFADVLSHAHQSGPDVVISSGHDALTLKHTSVTWLSAQDFHFS</sequence>
<keyword evidence="4" id="KW-1185">Reference proteome</keyword>
<dbReference type="InterPro" id="IPR012334">
    <property type="entry name" value="Pectin_lyas_fold"/>
</dbReference>
<dbReference type="EMBL" id="FYDG01000016">
    <property type="protein sequence ID" value="SNB81788.1"/>
    <property type="molecule type" value="Genomic_DNA"/>
</dbReference>
<dbReference type="InterPro" id="IPR011049">
    <property type="entry name" value="Serralysin-like_metalloprot_C"/>
</dbReference>
<feature type="region of interest" description="Disordered" evidence="1">
    <location>
        <begin position="253"/>
        <end position="296"/>
    </location>
</feature>
<name>A0A212S8W2_RHOAC</name>
<feature type="compositionally biased region" description="Low complexity" evidence="1">
    <location>
        <begin position="266"/>
        <end position="285"/>
    </location>
</feature>
<dbReference type="InterPro" id="IPR011050">
    <property type="entry name" value="Pectin_lyase_fold/virulence"/>
</dbReference>
<evidence type="ECO:0000259" key="2">
    <source>
        <dbReference type="Pfam" id="PF19077"/>
    </source>
</evidence>
<dbReference type="Pfam" id="PF19077">
    <property type="entry name" value="Big_13"/>
    <property type="match status" value="1"/>
</dbReference>
<accession>A0A212S8W2</accession>
<dbReference type="Gene3D" id="2.60.40.10">
    <property type="entry name" value="Immunoglobulins"/>
    <property type="match status" value="1"/>
</dbReference>
<dbReference type="SUPFAM" id="SSF51120">
    <property type="entry name" value="beta-Roll"/>
    <property type="match status" value="1"/>
</dbReference>
<gene>
    <name evidence="3" type="ORF">SAMN06265338_11656</name>
</gene>
<dbReference type="RefSeq" id="WP_088522237.1">
    <property type="nucleotide sequence ID" value="NZ_FYDG01000016.1"/>
</dbReference>
<evidence type="ECO:0000256" key="1">
    <source>
        <dbReference type="SAM" id="MobiDB-lite"/>
    </source>
</evidence>
<reference evidence="4" key="1">
    <citation type="submission" date="2017-06" db="EMBL/GenBank/DDBJ databases">
        <authorList>
            <person name="Varghese N."/>
            <person name="Submissions S."/>
        </authorList>
    </citation>
    <scope>NUCLEOTIDE SEQUENCE [LARGE SCALE GENOMIC DNA]</scope>
    <source>
        <strain evidence="4">DSM 137</strain>
    </source>
</reference>
<protein>
    <recommendedName>
        <fullName evidence="2">Bacterial Ig-like domain-containing protein</fullName>
    </recommendedName>
</protein>
<proteinExistence type="predicted"/>
<dbReference type="AlphaFoldDB" id="A0A212S8W2"/>
<dbReference type="InterPro" id="IPR044016">
    <property type="entry name" value="Big_13"/>
</dbReference>
<dbReference type="Gene3D" id="2.160.20.10">
    <property type="entry name" value="Single-stranded right-handed beta-helix, Pectin lyase-like"/>
    <property type="match status" value="1"/>
</dbReference>
<evidence type="ECO:0000313" key="3">
    <source>
        <dbReference type="EMBL" id="SNB81788.1"/>
    </source>
</evidence>
<dbReference type="Proteomes" id="UP000198418">
    <property type="component" value="Unassembled WGS sequence"/>
</dbReference>